<dbReference type="Pfam" id="PF06458">
    <property type="entry name" value="MucBP"/>
    <property type="match status" value="19"/>
</dbReference>
<feature type="domain" description="MucBP" evidence="3">
    <location>
        <begin position="467"/>
        <end position="534"/>
    </location>
</feature>
<feature type="domain" description="MucBP" evidence="3">
    <location>
        <begin position="1602"/>
        <end position="1678"/>
    </location>
</feature>
<comment type="caution">
    <text evidence="4">The sequence shown here is derived from an EMBL/GenBank/DDBJ whole genome shotgun (WGS) entry which is preliminary data.</text>
</comment>
<keyword evidence="2" id="KW-0732">Signal</keyword>
<feature type="domain" description="MucBP" evidence="3">
    <location>
        <begin position="1394"/>
        <end position="1455"/>
    </location>
</feature>
<evidence type="ECO:0000256" key="2">
    <source>
        <dbReference type="SAM" id="SignalP"/>
    </source>
</evidence>
<feature type="domain" description="MucBP" evidence="3">
    <location>
        <begin position="934"/>
        <end position="1005"/>
    </location>
</feature>
<feature type="domain" description="MucBP" evidence="3">
    <location>
        <begin position="701"/>
        <end position="769"/>
    </location>
</feature>
<gene>
    <name evidence="4" type="ORF">RAK27_01680</name>
</gene>
<feature type="domain" description="MucBP" evidence="3">
    <location>
        <begin position="1242"/>
        <end position="1304"/>
    </location>
</feature>
<feature type="domain" description="MucBP" evidence="3">
    <location>
        <begin position="543"/>
        <end position="615"/>
    </location>
</feature>
<feature type="domain" description="MucBP" evidence="3">
    <location>
        <begin position="1091"/>
        <end position="1159"/>
    </location>
</feature>
<feature type="domain" description="MucBP" evidence="3">
    <location>
        <begin position="1467"/>
        <end position="1526"/>
    </location>
</feature>
<dbReference type="Proteomes" id="UP001290462">
    <property type="component" value="Unassembled WGS sequence"/>
</dbReference>
<name>A0AAW9JUN7_CARML</name>
<reference evidence="4" key="1">
    <citation type="submission" date="2023-08" db="EMBL/GenBank/DDBJ databases">
        <title>Genomic characterization of piscicolin 126 produced by Carnobacterium maltaromaticum CM22 strain isolated from salmon (Salmo salar).</title>
        <authorList>
            <person name="Gonzalez-Gragera E."/>
            <person name="Garcia-Lopez J.D."/>
            <person name="Teso-Perez C."/>
            <person name="Gimenez-Hernandez I."/>
            <person name="Peralta-Sanchez J.M."/>
            <person name="Valdivia E."/>
            <person name="Montalban-Lopez M."/>
            <person name="Martin-Platero A.M."/>
            <person name="Banos A."/>
            <person name="Martinez-Bueno M."/>
        </authorList>
    </citation>
    <scope>NUCLEOTIDE SEQUENCE</scope>
    <source>
        <strain evidence="4">CM22</strain>
    </source>
</reference>
<feature type="domain" description="MucBP" evidence="3">
    <location>
        <begin position="1756"/>
        <end position="1821"/>
    </location>
</feature>
<dbReference type="InterPro" id="IPR009459">
    <property type="entry name" value="MucBP_dom"/>
</dbReference>
<feature type="domain" description="MucBP" evidence="3">
    <location>
        <begin position="780"/>
        <end position="846"/>
    </location>
</feature>
<evidence type="ECO:0000259" key="3">
    <source>
        <dbReference type="Pfam" id="PF06458"/>
    </source>
</evidence>
<evidence type="ECO:0000256" key="1">
    <source>
        <dbReference type="ARBA" id="ARBA00022737"/>
    </source>
</evidence>
<feature type="domain" description="MucBP" evidence="3">
    <location>
        <begin position="1015"/>
        <end position="1082"/>
    </location>
</feature>
<feature type="domain" description="MucBP" evidence="3">
    <location>
        <begin position="388"/>
        <end position="456"/>
    </location>
</feature>
<feature type="domain" description="MucBP" evidence="3">
    <location>
        <begin position="1170"/>
        <end position="1236"/>
    </location>
</feature>
<feature type="domain" description="MucBP" evidence="3">
    <location>
        <begin position="855"/>
        <end position="923"/>
    </location>
</feature>
<accession>A0AAW9JUN7</accession>
<protein>
    <submittedName>
        <fullName evidence="4">MucBP domain-containing protein</fullName>
    </submittedName>
</protein>
<feature type="chain" id="PRO_5043342514" evidence="2">
    <location>
        <begin position="25"/>
        <end position="1900"/>
    </location>
</feature>
<feature type="domain" description="MucBP" evidence="3">
    <location>
        <begin position="1535"/>
        <end position="1594"/>
    </location>
</feature>
<feature type="domain" description="MucBP" evidence="3">
    <location>
        <begin position="1313"/>
        <end position="1387"/>
    </location>
</feature>
<dbReference type="EMBL" id="JAVBVO010000001">
    <property type="protein sequence ID" value="MDZ5757365.1"/>
    <property type="molecule type" value="Genomic_DNA"/>
</dbReference>
<dbReference type="Gene3D" id="3.10.20.320">
    <property type="entry name" value="Putative peptidoglycan bound protein (lpxtg motif)"/>
    <property type="match status" value="18"/>
</dbReference>
<keyword evidence="1" id="KW-0677">Repeat</keyword>
<organism evidence="4 5">
    <name type="scientific">Carnobacterium maltaromaticum</name>
    <name type="common">Carnobacterium piscicola</name>
    <dbReference type="NCBI Taxonomy" id="2751"/>
    <lineage>
        <taxon>Bacteria</taxon>
        <taxon>Bacillati</taxon>
        <taxon>Bacillota</taxon>
        <taxon>Bacilli</taxon>
        <taxon>Lactobacillales</taxon>
        <taxon>Carnobacteriaceae</taxon>
        <taxon>Carnobacterium</taxon>
    </lineage>
</organism>
<feature type="signal peptide" evidence="2">
    <location>
        <begin position="1"/>
        <end position="24"/>
    </location>
</feature>
<evidence type="ECO:0000313" key="4">
    <source>
        <dbReference type="EMBL" id="MDZ5757365.1"/>
    </source>
</evidence>
<feature type="domain" description="MucBP" evidence="3">
    <location>
        <begin position="625"/>
        <end position="692"/>
    </location>
</feature>
<dbReference type="RefSeq" id="WP_322808335.1">
    <property type="nucleotide sequence ID" value="NZ_JAVBVO010000001.1"/>
</dbReference>
<proteinExistence type="predicted"/>
<sequence length="1900" mass="207448">MMKKSKWQLALLILISSIFGFSGAKLAVADTVAREGLIDVGEDLQLSYYFGNKPGNVEITPNRVQVANVNFLTKGKRVEHLYSNGGNKGTISMGFNGANSYGDPNNITVRSITGGGINSAVTATYTADYAGNLFEITSTLAPRGNNIIVSDTIKNISGKDLENVWIARSYDTKLNGNDAVPVKYLGSNNGLYIAQDDFKLSYNFHMPIGPEGWAADQYNKQIVPVVFSNPTNLGQASLNKPEGDIAFSNGDSGIFMKWSPKDFPKDSSREIGYIVGVTPENIDAPEVTVEQEEVEYRGGDLALNGTVLSKDSSVTNLDLYYQVDGNTAKKFKTLPNNPVNTAFPWELTLPAEELTGAMPKQISIYAIDSNGYYSDSVSVDLVLPKSQPVTIEYKNQEGATLKASAKIEKKYGEEYDVETDNGGTLLPNFDYYTIEALPGNKSGTVTDEPQTVVIKYLGDLVGETTGKVTAQYLNQAQDELTTEIPATGNGRYGSPYSTVQKDFSHYDFVGVDPTGATQNGTYSNTPQTVKFKYKGHPVGDDGKVHVTYINQEGVAIADEVEAIGDELVGSHFTTVKHEIENYEFKSAELDGQAVSEIPVSGIYTMDPQFVTYHYQGQQVGENKGQVKVRYVNQEGADISPEVSATGNGLFGSPYTTEEKEIDHYQFIDVDPAGASATGFYTATQQIVTYRYQGEDVGEAGKITVNYKNQAGTMLATESFTGIYGQTYNLSTDNNGVLLKEFEHYTRNELPGNAVGTITDVPQTITLTYTGDQVGNNIGRVTAKYLNQEGVVISPEVEANGDGLFGSPYTTEQKVIENYEFVGNDVENAPPTGVYKETPQTVIYRYQGRDVSEEGKITIEYRNQIGKLLDKAYITGHYGQTYNLETDQNGSLLKTFEHYTRDTLPENASGTISDTPQTIIVTYTGNQVGNELGRVTVRYVNQEGATIAPEVDAEGDGLYGSPYTTKNKTIANYDLESVDVNGVVTTEIPAKGHYSAEPQVVTYTYKGQEVGESRGKVIAKYINQEGVMISPENPASGNGLYGSPYTTEQKDIPHYEFVDIDPSGSPATGLYSDKPQTVIYRYKGEEVGEAGKITIEYRNQAGTLLDTAYITGIYGQPYNVATDNNGELLKDFDHYTRNELPGNSVGTVTDMPQTVVITYTGELVGNEAGAVVARYINQEGVAIAEEKAADGDKLYGSPYTTEQKTIPNYDFVKLAENGAPATGFYTDEPQTVIYQYKGNKIGTVTVTYKNQAGDDLAAPITLKGDFGSNYTAELKTFDHYQIDSLPGNETGTFLTTPQTVALTYTGEDVTGKGDVTVRYVDQNGIQLTNDTITEPIKLTGRYGDHFRTTEEVFPDYNFSQATLNGETTSSPVTGRLNDQPQEVIYKYKGQLAGKLTIEYQNQIGKILKTEEITGSVGDEVTLTPPTEGIFQNYTLNPNQNLTFSLEKQPQTKVIYYTGKVAKPVLEKHIGADGTIFKEEYKRGAFGDAYEFLPLLSTETVGYTFDRLIGSKVGFLTNEEKTVTFIYKKDKIEKGLIKVTYQDEFGKQLALPVTIKGNVGTEYTAKAKKIKGYVANAESQTATYANEETVISFVYTREPVAGANVEVKFVKETGEALAGLSPLTLSGNLGAGYDATSENNEEVQTEIQKAVALGYSVKEIPANVTGTFTNKKQIVVYVFEKGEIPAGDVTVNYVDKDTLVEVADSVSLTGTVGAHYQSEAKIIPGYRLVEMPSNASGSFTNATQTVNYQYEKATGGEVTIRFVNEDGVELAEPEKRTGLVGDSIWPENNAKEILGYTVIGSSLQELKGQRFTENNQTLNLTYKFNSTNPDIKPVKVVCIDLYGNILKSNVKVVQSGQTLTVLAPVIEKYTLLGTVSKVTVNWSLGDKDPETIYFTYRGIGSK</sequence>
<feature type="domain" description="MucBP" evidence="3">
    <location>
        <begin position="1686"/>
        <end position="1749"/>
    </location>
</feature>
<evidence type="ECO:0000313" key="5">
    <source>
        <dbReference type="Proteomes" id="UP001290462"/>
    </source>
</evidence>